<dbReference type="PANTHER" id="PTHR11601">
    <property type="entry name" value="CYSTEINE DESULFURYLASE FAMILY MEMBER"/>
    <property type="match status" value="1"/>
</dbReference>
<dbReference type="GO" id="GO:0046872">
    <property type="term" value="F:metal ion binding"/>
    <property type="evidence" value="ECO:0007669"/>
    <property type="project" value="UniProtKB-KW"/>
</dbReference>
<accession>A0A381UBR3</accession>
<organism evidence="10">
    <name type="scientific">marine metagenome</name>
    <dbReference type="NCBI Taxonomy" id="408172"/>
    <lineage>
        <taxon>unclassified sequences</taxon>
        <taxon>metagenomes</taxon>
        <taxon>ecological metagenomes</taxon>
    </lineage>
</organism>
<gene>
    <name evidence="10" type="ORF">METZ01_LOCUS77882</name>
</gene>
<reference evidence="10" key="1">
    <citation type="submission" date="2018-05" db="EMBL/GenBank/DDBJ databases">
        <authorList>
            <person name="Lanie J.A."/>
            <person name="Ng W.-L."/>
            <person name="Kazmierczak K.M."/>
            <person name="Andrzejewski T.M."/>
            <person name="Davidsen T.M."/>
            <person name="Wayne K.J."/>
            <person name="Tettelin H."/>
            <person name="Glass J.I."/>
            <person name="Rusch D."/>
            <person name="Podicherti R."/>
            <person name="Tsui H.-C.T."/>
            <person name="Winkler M.E."/>
        </authorList>
    </citation>
    <scope>NUCLEOTIDE SEQUENCE</scope>
</reference>
<dbReference type="PANTHER" id="PTHR11601:SF34">
    <property type="entry name" value="CYSTEINE DESULFURASE"/>
    <property type="match status" value="1"/>
</dbReference>
<dbReference type="SUPFAM" id="SSF53383">
    <property type="entry name" value="PLP-dependent transferases"/>
    <property type="match status" value="1"/>
</dbReference>
<comment type="cofactor">
    <cofactor evidence="1">
        <name>pyridoxal 5'-phosphate</name>
        <dbReference type="ChEBI" id="CHEBI:597326"/>
    </cofactor>
</comment>
<dbReference type="GO" id="GO:0051536">
    <property type="term" value="F:iron-sulfur cluster binding"/>
    <property type="evidence" value="ECO:0007669"/>
    <property type="project" value="UniProtKB-KW"/>
</dbReference>
<dbReference type="PIRSF" id="PIRSF005572">
    <property type="entry name" value="NifS"/>
    <property type="match status" value="1"/>
</dbReference>
<evidence type="ECO:0000256" key="3">
    <source>
        <dbReference type="ARBA" id="ARBA00012239"/>
    </source>
</evidence>
<dbReference type="InterPro" id="IPR015421">
    <property type="entry name" value="PyrdxlP-dep_Trfase_major"/>
</dbReference>
<dbReference type="InterPro" id="IPR016454">
    <property type="entry name" value="Cysteine_dSase"/>
</dbReference>
<evidence type="ECO:0000256" key="7">
    <source>
        <dbReference type="ARBA" id="ARBA00023004"/>
    </source>
</evidence>
<protein>
    <recommendedName>
        <fullName evidence="3">cysteine desulfurase</fullName>
        <ecNumber evidence="3">2.8.1.7</ecNumber>
    </recommendedName>
</protein>
<keyword evidence="4" id="KW-0808">Transferase</keyword>
<dbReference type="FunFam" id="3.40.640.10:FF:000003">
    <property type="entry name" value="Cysteine desulfurase IscS"/>
    <property type="match status" value="1"/>
</dbReference>
<evidence type="ECO:0000313" key="10">
    <source>
        <dbReference type="EMBL" id="SVA25028.1"/>
    </source>
</evidence>
<proteinExistence type="inferred from homology"/>
<comment type="similarity">
    <text evidence="2">Belongs to the class-V pyridoxal-phosphate-dependent aminotransferase family. NifS/IscS subfamily.</text>
</comment>
<evidence type="ECO:0000256" key="4">
    <source>
        <dbReference type="ARBA" id="ARBA00022679"/>
    </source>
</evidence>
<dbReference type="InterPro" id="IPR000192">
    <property type="entry name" value="Aminotrans_V_dom"/>
</dbReference>
<evidence type="ECO:0000259" key="9">
    <source>
        <dbReference type="Pfam" id="PF00266"/>
    </source>
</evidence>
<dbReference type="AlphaFoldDB" id="A0A381UBR3"/>
<keyword evidence="6" id="KW-0663">Pyridoxal phosphate</keyword>
<keyword evidence="7" id="KW-0408">Iron</keyword>
<keyword evidence="5" id="KW-0479">Metal-binding</keyword>
<dbReference type="InterPro" id="IPR015422">
    <property type="entry name" value="PyrdxlP-dep_Trfase_small"/>
</dbReference>
<sequence length="406" mass="42866">MNLPIYMDGHATTRVDPRVLAAMLPFFDEHYGNAASRHHRFGWDARDAVADARAAVAGLIGATGRELVFTSGATESNNLALKGVADASRDRGNHVVTVQTEHRAVLDPCARLEQQGAEVSYLPVRSDGLLDPLELAAVITSKTVLVTVMMANNEIGVLQPVADLANVAQLRGVPFHTDAAQAAGKVPIDVSADGIDLLSLTAHKLYGPKGVGALFVRRGSRVTPIMDGGGHESGLRSGTLNVPAIVGFGRAAMLCTDEMVAEGTRLSRLRDRLWTGLQRSLSGVTVNGSMTARLPQSLNISVSGVNGEQLLLGLDEVAVSSGAACTSVHQEPSHVLRALGLGDAAVRASIRFGLGRFNTEAEVDYVVQKLSSLVTRLRNPVPVFELGDDDGNLPSGWCAESDGEID</sequence>
<evidence type="ECO:0000256" key="5">
    <source>
        <dbReference type="ARBA" id="ARBA00022723"/>
    </source>
</evidence>
<dbReference type="GO" id="GO:0031071">
    <property type="term" value="F:cysteine desulfurase activity"/>
    <property type="evidence" value="ECO:0007669"/>
    <property type="project" value="UniProtKB-EC"/>
</dbReference>
<evidence type="ECO:0000256" key="2">
    <source>
        <dbReference type="ARBA" id="ARBA00006490"/>
    </source>
</evidence>
<dbReference type="Gene3D" id="3.90.1150.10">
    <property type="entry name" value="Aspartate Aminotransferase, domain 1"/>
    <property type="match status" value="1"/>
</dbReference>
<evidence type="ECO:0000256" key="1">
    <source>
        <dbReference type="ARBA" id="ARBA00001933"/>
    </source>
</evidence>
<keyword evidence="8" id="KW-0411">Iron-sulfur</keyword>
<feature type="domain" description="Aminotransferase class V" evidence="9">
    <location>
        <begin position="5"/>
        <end position="366"/>
    </location>
</feature>
<name>A0A381UBR3_9ZZZZ</name>
<evidence type="ECO:0000256" key="8">
    <source>
        <dbReference type="ARBA" id="ARBA00023014"/>
    </source>
</evidence>
<evidence type="ECO:0000256" key="6">
    <source>
        <dbReference type="ARBA" id="ARBA00022898"/>
    </source>
</evidence>
<dbReference type="InterPro" id="IPR015424">
    <property type="entry name" value="PyrdxlP-dep_Trfase"/>
</dbReference>
<dbReference type="Gene3D" id="3.40.640.10">
    <property type="entry name" value="Type I PLP-dependent aspartate aminotransferase-like (Major domain)"/>
    <property type="match status" value="1"/>
</dbReference>
<dbReference type="EMBL" id="UINC01006027">
    <property type="protein sequence ID" value="SVA25028.1"/>
    <property type="molecule type" value="Genomic_DNA"/>
</dbReference>
<dbReference type="Pfam" id="PF00266">
    <property type="entry name" value="Aminotran_5"/>
    <property type="match status" value="1"/>
</dbReference>
<dbReference type="InterPro" id="IPR020578">
    <property type="entry name" value="Aminotrans_V_PyrdxlP_BS"/>
</dbReference>
<dbReference type="EC" id="2.8.1.7" evidence="3"/>
<dbReference type="PROSITE" id="PS00595">
    <property type="entry name" value="AA_TRANSFER_CLASS_5"/>
    <property type="match status" value="1"/>
</dbReference>